<dbReference type="AlphaFoldDB" id="A0A1U7D8I7"/>
<reference evidence="2 3" key="1">
    <citation type="submission" date="2016-03" db="EMBL/GenBank/DDBJ databases">
        <title>Deep-sea bacteria in the southern Pacific.</title>
        <authorList>
            <person name="Tang K."/>
        </authorList>
    </citation>
    <scope>NUCLEOTIDE SEQUENCE [LARGE SCALE GENOMIC DNA]</scope>
    <source>
        <strain evidence="2 3">JLT2016</strain>
    </source>
</reference>
<dbReference type="KEGG" id="tpro:Ga0080559_TMP3632"/>
<gene>
    <name evidence="2" type="ORF">Ga0080559_TMP3632</name>
</gene>
<dbReference type="EMBL" id="CP014796">
    <property type="protein sequence ID" value="APX24428.1"/>
    <property type="molecule type" value="Genomic_DNA"/>
</dbReference>
<proteinExistence type="predicted"/>
<sequence length="39" mass="4176">MVTRTKRSAAPGDAEIDLSSDGHEKRRAHLTAAQGLRDG</sequence>
<evidence type="ECO:0000256" key="1">
    <source>
        <dbReference type="SAM" id="MobiDB-lite"/>
    </source>
</evidence>
<protein>
    <submittedName>
        <fullName evidence="2">Uncharacterized protein</fullName>
    </submittedName>
</protein>
<organism evidence="2 3">
    <name type="scientific">Salipiger profundus</name>
    <dbReference type="NCBI Taxonomy" id="1229727"/>
    <lineage>
        <taxon>Bacteria</taxon>
        <taxon>Pseudomonadati</taxon>
        <taxon>Pseudomonadota</taxon>
        <taxon>Alphaproteobacteria</taxon>
        <taxon>Rhodobacterales</taxon>
        <taxon>Roseobacteraceae</taxon>
        <taxon>Salipiger</taxon>
    </lineage>
</organism>
<dbReference type="Proteomes" id="UP000186559">
    <property type="component" value="Chromosome"/>
</dbReference>
<keyword evidence="3" id="KW-1185">Reference proteome</keyword>
<name>A0A1U7D8I7_9RHOB</name>
<evidence type="ECO:0000313" key="3">
    <source>
        <dbReference type="Proteomes" id="UP000186559"/>
    </source>
</evidence>
<feature type="region of interest" description="Disordered" evidence="1">
    <location>
        <begin position="1"/>
        <end position="39"/>
    </location>
</feature>
<accession>A0A1U7D8I7</accession>
<dbReference type="STRING" id="1229727.Ga0080559_TMP3632"/>
<evidence type="ECO:0000313" key="2">
    <source>
        <dbReference type="EMBL" id="APX24428.1"/>
    </source>
</evidence>